<dbReference type="EMBL" id="CP060717">
    <property type="protein sequence ID" value="QNN64083.1"/>
    <property type="molecule type" value="Genomic_DNA"/>
</dbReference>
<keyword evidence="6" id="KW-1185">Reference proteome</keyword>
<feature type="domain" description="Bacterial sugar transferase" evidence="4">
    <location>
        <begin position="236"/>
        <end position="421"/>
    </location>
</feature>
<evidence type="ECO:0000256" key="1">
    <source>
        <dbReference type="ARBA" id="ARBA00006464"/>
    </source>
</evidence>
<sequence length="427" mass="47999">MLHNPLPANRTQRSLFTRIRFAAAGALILVPLVPLGLRFSLLQVGVNEPSTYASLIANAVAVILAVWMRISLQPYPGTRAGAVLLPAITFAHLSVLIVMLMARLPYDRVAMVTGYVVHLVWAYGLYITVQRRLRQRIAVVPIGQFGMLREIRSVDWYEMRGPDMDEAAGCDAIVADFAADLPDEWEAFLADAAIEGRVVFQVKQLSESLTGRVDVEHLSENSFGSLVPMRIYTHIKSIGDWLFAVAMLPVVAPLMLVVALLIRLDSKGPVLFLQQRVGRGGKPITVYKFRTMQWQGEKAESTVEAAMTLQDDPRITRIGKWLRTSRIDELPQIINILIGQMSWIGPRPEAALLSNVYVEIPFYRYRFVVKPGISGWAQVNQGHVAGRDQTIEKLQFDFFYIKYFSPWLDVLIVFKTIRTMLNGFGAR</sequence>
<keyword evidence="3" id="KW-1133">Transmembrane helix</keyword>
<name>A0A7G9S8A8_9SPHN</name>
<evidence type="ECO:0000256" key="3">
    <source>
        <dbReference type="SAM" id="Phobius"/>
    </source>
</evidence>
<dbReference type="Proteomes" id="UP000515955">
    <property type="component" value="Chromosome"/>
</dbReference>
<protein>
    <submittedName>
        <fullName evidence="5">Sugar transferase</fullName>
    </submittedName>
</protein>
<reference evidence="5 6" key="1">
    <citation type="submission" date="2020-08" db="EMBL/GenBank/DDBJ databases">
        <title>Genome sequence of Sphingomonas rhizophila KACC 19189T.</title>
        <authorList>
            <person name="Hyun D.-W."/>
            <person name="Bae J.-W."/>
        </authorList>
    </citation>
    <scope>NUCLEOTIDE SEQUENCE [LARGE SCALE GENOMIC DNA]</scope>
    <source>
        <strain evidence="5 6">KACC 19189</strain>
    </source>
</reference>
<feature type="transmembrane region" description="Helical" evidence="3">
    <location>
        <begin position="82"/>
        <end position="102"/>
    </location>
</feature>
<feature type="transmembrane region" description="Helical" evidence="3">
    <location>
        <begin position="108"/>
        <end position="129"/>
    </location>
</feature>
<keyword evidence="2" id="KW-0270">Exopolysaccharide synthesis</keyword>
<gene>
    <name evidence="5" type="ORF">H9L12_06625</name>
</gene>
<dbReference type="GO" id="GO:0000271">
    <property type="term" value="P:polysaccharide biosynthetic process"/>
    <property type="evidence" value="ECO:0007669"/>
    <property type="project" value="UniProtKB-KW"/>
</dbReference>
<dbReference type="GO" id="GO:0016780">
    <property type="term" value="F:phosphotransferase activity, for other substituted phosphate groups"/>
    <property type="evidence" value="ECO:0007669"/>
    <property type="project" value="TreeGrafter"/>
</dbReference>
<evidence type="ECO:0000313" key="6">
    <source>
        <dbReference type="Proteomes" id="UP000515955"/>
    </source>
</evidence>
<dbReference type="RefSeq" id="WP_187541083.1">
    <property type="nucleotide sequence ID" value="NZ_CP060717.1"/>
</dbReference>
<dbReference type="KEGG" id="srhi:H9L12_06625"/>
<feature type="transmembrane region" description="Helical" evidence="3">
    <location>
        <begin position="51"/>
        <end position="70"/>
    </location>
</feature>
<proteinExistence type="inferred from homology"/>
<dbReference type="AlphaFoldDB" id="A0A7G9S8A8"/>
<evidence type="ECO:0000259" key="4">
    <source>
        <dbReference type="Pfam" id="PF02397"/>
    </source>
</evidence>
<keyword evidence="5" id="KW-0808">Transferase</keyword>
<dbReference type="InterPro" id="IPR003362">
    <property type="entry name" value="Bact_transf"/>
</dbReference>
<feature type="transmembrane region" description="Helical" evidence="3">
    <location>
        <begin position="241"/>
        <end position="262"/>
    </location>
</feature>
<feature type="transmembrane region" description="Helical" evidence="3">
    <location>
        <begin position="21"/>
        <end position="39"/>
    </location>
</feature>
<dbReference type="Pfam" id="PF02397">
    <property type="entry name" value="Bac_transf"/>
    <property type="match status" value="1"/>
</dbReference>
<accession>A0A7G9S8A8</accession>
<dbReference type="PANTHER" id="PTHR30576:SF0">
    <property type="entry name" value="UNDECAPRENYL-PHOSPHATE N-ACETYLGALACTOSAMINYL 1-PHOSPHATE TRANSFERASE-RELATED"/>
    <property type="match status" value="1"/>
</dbReference>
<comment type="similarity">
    <text evidence="1">Belongs to the bacterial sugar transferase family.</text>
</comment>
<keyword evidence="3" id="KW-0472">Membrane</keyword>
<dbReference type="PANTHER" id="PTHR30576">
    <property type="entry name" value="COLANIC BIOSYNTHESIS UDP-GLUCOSE LIPID CARRIER TRANSFERASE"/>
    <property type="match status" value="1"/>
</dbReference>
<evidence type="ECO:0000256" key="2">
    <source>
        <dbReference type="ARBA" id="ARBA00023169"/>
    </source>
</evidence>
<keyword evidence="3" id="KW-0812">Transmembrane</keyword>
<organism evidence="5 6">
    <name type="scientific">Sphingomonas rhizophila</name>
    <dbReference type="NCBI Taxonomy" id="2071607"/>
    <lineage>
        <taxon>Bacteria</taxon>
        <taxon>Pseudomonadati</taxon>
        <taxon>Pseudomonadota</taxon>
        <taxon>Alphaproteobacteria</taxon>
        <taxon>Sphingomonadales</taxon>
        <taxon>Sphingomonadaceae</taxon>
        <taxon>Sphingomonas</taxon>
    </lineage>
</organism>
<evidence type="ECO:0000313" key="5">
    <source>
        <dbReference type="EMBL" id="QNN64083.1"/>
    </source>
</evidence>